<evidence type="ECO:0000313" key="4">
    <source>
        <dbReference type="Proteomes" id="UP000052268"/>
    </source>
</evidence>
<feature type="domain" description="MobA-like NTP transferase" evidence="2">
    <location>
        <begin position="25"/>
        <end position="136"/>
    </location>
</feature>
<evidence type="ECO:0000256" key="1">
    <source>
        <dbReference type="ARBA" id="ARBA00022842"/>
    </source>
</evidence>
<organism evidence="3 4">
    <name type="scientific">Novosphingobium barchaimii LL02</name>
    <dbReference type="NCBI Taxonomy" id="1114963"/>
    <lineage>
        <taxon>Bacteria</taxon>
        <taxon>Pseudomonadati</taxon>
        <taxon>Pseudomonadota</taxon>
        <taxon>Alphaproteobacteria</taxon>
        <taxon>Sphingomonadales</taxon>
        <taxon>Sphingomonadaceae</taxon>
        <taxon>Novosphingobium</taxon>
    </lineage>
</organism>
<reference evidence="3 4" key="1">
    <citation type="journal article" date="2015" name="G3 (Bethesda)">
        <title>Insights into Ongoing Evolution of the Hexachlorocyclohexane Catabolic Pathway from Comparative Genomics of Ten Sphingomonadaceae Strains.</title>
        <authorList>
            <person name="Pearce S.L."/>
            <person name="Oakeshott J.G."/>
            <person name="Pandey G."/>
        </authorList>
    </citation>
    <scope>NUCLEOTIDE SEQUENCE [LARGE SCALE GENOMIC DNA]</scope>
    <source>
        <strain evidence="3 4">LL02</strain>
    </source>
</reference>
<dbReference type="Pfam" id="PF12804">
    <property type="entry name" value="NTP_transf_3"/>
    <property type="match status" value="1"/>
</dbReference>
<keyword evidence="1" id="KW-0460">Magnesium</keyword>
<keyword evidence="3" id="KW-0808">Transferase</keyword>
<dbReference type="RefSeq" id="WP_059152055.1">
    <property type="nucleotide sequence ID" value="NZ_KQ130454.1"/>
</dbReference>
<dbReference type="SUPFAM" id="SSF53448">
    <property type="entry name" value="Nucleotide-diphospho-sugar transferases"/>
    <property type="match status" value="1"/>
</dbReference>
<accession>A0A0J8ALC9</accession>
<name>A0A0J8ALC9_9SPHN</name>
<dbReference type="InterPro" id="IPR029044">
    <property type="entry name" value="Nucleotide-diphossugar_trans"/>
</dbReference>
<protein>
    <submittedName>
        <fullName evidence="3">GTP:adenosylcobinamide-phosphate guanylyltransferase</fullName>
    </submittedName>
</protein>
<keyword evidence="3" id="KW-0548">Nucleotidyltransferase</keyword>
<comment type="caution">
    <text evidence="3">The sequence shown here is derived from an EMBL/GenBank/DDBJ whole genome shotgun (WGS) entry which is preliminary data.</text>
</comment>
<evidence type="ECO:0000259" key="2">
    <source>
        <dbReference type="Pfam" id="PF12804"/>
    </source>
</evidence>
<dbReference type="GO" id="GO:0016779">
    <property type="term" value="F:nucleotidyltransferase activity"/>
    <property type="evidence" value="ECO:0007669"/>
    <property type="project" value="UniProtKB-KW"/>
</dbReference>
<dbReference type="Proteomes" id="UP000052268">
    <property type="component" value="Unassembled WGS sequence"/>
</dbReference>
<evidence type="ECO:0000313" key="3">
    <source>
        <dbReference type="EMBL" id="KMS55420.1"/>
    </source>
</evidence>
<proteinExistence type="predicted"/>
<dbReference type="PATRIC" id="fig|1114963.3.peg.2939"/>
<dbReference type="AlphaFoldDB" id="A0A0J8ALC9"/>
<dbReference type="InterPro" id="IPR025877">
    <property type="entry name" value="MobA-like_NTP_Trfase"/>
</dbReference>
<gene>
    <name evidence="3" type="ORF">V474_20510</name>
</gene>
<dbReference type="Gene3D" id="3.90.550.10">
    <property type="entry name" value="Spore Coat Polysaccharide Biosynthesis Protein SpsA, Chain A"/>
    <property type="match status" value="1"/>
</dbReference>
<dbReference type="EMBL" id="JACU01000005">
    <property type="protein sequence ID" value="KMS55420.1"/>
    <property type="molecule type" value="Genomic_DNA"/>
</dbReference>
<keyword evidence="4" id="KW-1185">Reference proteome</keyword>
<dbReference type="OrthoDB" id="159246at2"/>
<sequence length="251" mass="26108">MTQPAALILAGSRPGAPDPVAKAEGVAHKSLVEIAGQPMLAHVVHALREAGTSRIAVSASDDAVRDLALLLGCEVLATGTGPSASVAIGLEALGAPLLVTTSDHALLRGEWVRDFLNDTPQGSDVAILLARREAIEAAMPGSKRTYLRFADGQWSGCNLFLLASGNAGLAIETWKMVEADRKRPWRIAARLGLGMLLGYALGRLTLAAAIARLGKRIGVTASLVAARDGLAAVDVDKPADLADARTIMAKR</sequence>